<comment type="similarity">
    <text evidence="2 6">Belongs to the trans-sulfuration enzymes family.</text>
</comment>
<dbReference type="GO" id="GO:0003961">
    <property type="term" value="F:O-acetylhomoserine aminocarboxypropyltransferase activity"/>
    <property type="evidence" value="ECO:0007669"/>
    <property type="project" value="TreeGrafter"/>
</dbReference>
<dbReference type="InterPro" id="IPR006235">
    <property type="entry name" value="OAc-hSer/O-AcSer_sulfhydrylase"/>
</dbReference>
<dbReference type="SUPFAM" id="SSF53383">
    <property type="entry name" value="PLP-dependent transferases"/>
    <property type="match status" value="1"/>
</dbReference>
<dbReference type="PANTHER" id="PTHR43797:SF2">
    <property type="entry name" value="HOMOCYSTEINE_CYSTEINE SYNTHASE"/>
    <property type="match status" value="1"/>
</dbReference>
<keyword evidence="4 5" id="KW-0663">Pyridoxal phosphate</keyword>
<dbReference type="PANTHER" id="PTHR43797">
    <property type="entry name" value="HOMOCYSTEINE/CYSTEINE SYNTHASE"/>
    <property type="match status" value="1"/>
</dbReference>
<evidence type="ECO:0000256" key="1">
    <source>
        <dbReference type="ARBA" id="ARBA00001933"/>
    </source>
</evidence>
<dbReference type="GO" id="GO:0006535">
    <property type="term" value="P:cysteine biosynthetic process from serine"/>
    <property type="evidence" value="ECO:0007669"/>
    <property type="project" value="TreeGrafter"/>
</dbReference>
<proteinExistence type="inferred from homology"/>
<dbReference type="NCBIfam" id="TIGR01326">
    <property type="entry name" value="OAH_OAS_sulfhy"/>
    <property type="match status" value="1"/>
</dbReference>
<comment type="cofactor">
    <cofactor evidence="1 6">
        <name>pyridoxal 5'-phosphate</name>
        <dbReference type="ChEBI" id="CHEBI:597326"/>
    </cofactor>
</comment>
<dbReference type="Proteomes" id="UP001165378">
    <property type="component" value="Unassembled WGS sequence"/>
</dbReference>
<evidence type="ECO:0000313" key="8">
    <source>
        <dbReference type="Proteomes" id="UP001165378"/>
    </source>
</evidence>
<dbReference type="GO" id="GO:0005737">
    <property type="term" value="C:cytoplasm"/>
    <property type="evidence" value="ECO:0007669"/>
    <property type="project" value="TreeGrafter"/>
</dbReference>
<dbReference type="EMBL" id="JAKFHA010000003">
    <property type="protein sequence ID" value="MCF2527296.1"/>
    <property type="molecule type" value="Genomic_DNA"/>
</dbReference>
<evidence type="ECO:0000256" key="6">
    <source>
        <dbReference type="RuleBase" id="RU362118"/>
    </source>
</evidence>
<dbReference type="GO" id="GO:0019346">
    <property type="term" value="P:transsulfuration"/>
    <property type="evidence" value="ECO:0007669"/>
    <property type="project" value="InterPro"/>
</dbReference>
<dbReference type="InterPro" id="IPR054542">
    <property type="entry name" value="Cys_met_metab_PP"/>
</dbReference>
<evidence type="ECO:0000256" key="4">
    <source>
        <dbReference type="ARBA" id="ARBA00022898"/>
    </source>
</evidence>
<dbReference type="GO" id="GO:0071269">
    <property type="term" value="P:L-homocysteine biosynthetic process"/>
    <property type="evidence" value="ECO:0007669"/>
    <property type="project" value="TreeGrafter"/>
</dbReference>
<evidence type="ECO:0000256" key="5">
    <source>
        <dbReference type="PIRSR" id="PIRSR001434-2"/>
    </source>
</evidence>
<sequence>MRSGPAFDTLQVHAGARPDPVTGARAVPVYLTTSYVFRDTGHAADAFALTDLDTHAYTRLSNPTTAAAEERIAALEGGTAAVAVGSGQAATTLALLNLVRAGGHIAAAASLYGGTRTLLEHTFADLGIDVTFVDDPDDIGAWRRAVRPETRALFAESIGNPRGNVLDIAAVAGVAHAAGVPLVVDNTVLTPYLLRPLEHGADIVVHSTTKFLGGHGTAIGGVVVDGGRFDFGARPERWPGLVAPDPTYHGLSFWDRFGADRVAYALRLRVRLLRDLGPAVSPLNSFLLLQGLETLSLRVARHTANAEQVAAWLAGQPGVLRVDHPSLPSSPWHEAARRYLPRGAGAVLAVDLAGGLDAGRRFVEGLRLFSHLANIGDARSLAIHPASTTHAQLDAAQQAAAGVSPGLVRLSVGLEGVGDLIADLRRGLAATLDSAPVAGDADAALDPTAEARS</sequence>
<feature type="modified residue" description="N6-(pyridoxal phosphate)lysine" evidence="5">
    <location>
        <position position="210"/>
    </location>
</feature>
<dbReference type="Pfam" id="PF01053">
    <property type="entry name" value="Cys_Met_Meta_PP"/>
    <property type="match status" value="1"/>
</dbReference>
<dbReference type="InterPro" id="IPR015424">
    <property type="entry name" value="PyrdxlP-dep_Trfase"/>
</dbReference>
<evidence type="ECO:0000313" key="7">
    <source>
        <dbReference type="EMBL" id="MCF2527296.1"/>
    </source>
</evidence>
<dbReference type="AlphaFoldDB" id="A0AA41TZA4"/>
<keyword evidence="8" id="KW-1185">Reference proteome</keyword>
<name>A0AA41TZA4_9ACTN</name>
<organism evidence="7 8">
    <name type="scientific">Yinghuangia soli</name>
    <dbReference type="NCBI Taxonomy" id="2908204"/>
    <lineage>
        <taxon>Bacteria</taxon>
        <taxon>Bacillati</taxon>
        <taxon>Actinomycetota</taxon>
        <taxon>Actinomycetes</taxon>
        <taxon>Kitasatosporales</taxon>
        <taxon>Streptomycetaceae</taxon>
        <taxon>Yinghuangia</taxon>
    </lineage>
</organism>
<accession>A0AA41TZA4</accession>
<dbReference type="GO" id="GO:0030170">
    <property type="term" value="F:pyridoxal phosphate binding"/>
    <property type="evidence" value="ECO:0007669"/>
    <property type="project" value="InterPro"/>
</dbReference>
<dbReference type="InterPro" id="IPR015421">
    <property type="entry name" value="PyrdxlP-dep_Trfase_major"/>
</dbReference>
<evidence type="ECO:0000256" key="3">
    <source>
        <dbReference type="ARBA" id="ARBA00022679"/>
    </source>
</evidence>
<evidence type="ECO:0000256" key="2">
    <source>
        <dbReference type="ARBA" id="ARBA00009077"/>
    </source>
</evidence>
<comment type="caution">
    <text evidence="7">The sequence shown here is derived from an EMBL/GenBank/DDBJ whole genome shotgun (WGS) entry which is preliminary data.</text>
</comment>
<dbReference type="Gene3D" id="3.40.640.10">
    <property type="entry name" value="Type I PLP-dependent aspartate aminotransferase-like (Major domain)"/>
    <property type="match status" value="1"/>
</dbReference>
<dbReference type="PIRSF" id="PIRSF001434">
    <property type="entry name" value="CGS"/>
    <property type="match status" value="1"/>
</dbReference>
<dbReference type="GO" id="GO:0004124">
    <property type="term" value="F:cysteine synthase activity"/>
    <property type="evidence" value="ECO:0007669"/>
    <property type="project" value="TreeGrafter"/>
</dbReference>
<dbReference type="InterPro" id="IPR015422">
    <property type="entry name" value="PyrdxlP-dep_Trfase_small"/>
</dbReference>
<dbReference type="FunFam" id="3.40.640.10:FF:000035">
    <property type="entry name" value="O-succinylhomoserine sulfhydrylase"/>
    <property type="match status" value="1"/>
</dbReference>
<reference evidence="7" key="1">
    <citation type="submission" date="2022-01" db="EMBL/GenBank/DDBJ databases">
        <title>Genome-Based Taxonomic Classification of the Phylum Actinobacteria.</title>
        <authorList>
            <person name="Gao Y."/>
        </authorList>
    </citation>
    <scope>NUCLEOTIDE SEQUENCE</scope>
    <source>
        <strain evidence="7">KLBMP 8922</strain>
    </source>
</reference>
<dbReference type="Gene3D" id="3.90.1150.10">
    <property type="entry name" value="Aspartate Aminotransferase, domain 1"/>
    <property type="match status" value="1"/>
</dbReference>
<dbReference type="InterPro" id="IPR000277">
    <property type="entry name" value="Cys/Met-Metab_PyrdxlP-dep_enz"/>
</dbReference>
<dbReference type="PROSITE" id="PS00868">
    <property type="entry name" value="CYS_MET_METAB_PP"/>
    <property type="match status" value="1"/>
</dbReference>
<protein>
    <submittedName>
        <fullName evidence="7">PLP-dependent transferase</fullName>
    </submittedName>
</protein>
<dbReference type="CDD" id="cd00614">
    <property type="entry name" value="CGS_like"/>
    <property type="match status" value="1"/>
</dbReference>
<keyword evidence="3 7" id="KW-0808">Transferase</keyword>
<gene>
    <name evidence="7" type="ORF">LZ495_08730</name>
</gene>